<dbReference type="AlphaFoldDB" id="A0AAD9WWP4"/>
<keyword evidence="2" id="KW-0806">Transcription termination</keyword>
<dbReference type="SMART" id="SM00733">
    <property type="entry name" value="Mterf"/>
    <property type="match status" value="5"/>
</dbReference>
<name>A0AAD9WWP4_9ROSI</name>
<evidence type="ECO:0000313" key="5">
    <source>
        <dbReference type="Proteomes" id="UP001280121"/>
    </source>
</evidence>
<protein>
    <submittedName>
        <fullName evidence="4">Uncharacterized protein</fullName>
    </submittedName>
</protein>
<accession>A0AAD9WWP4</accession>
<evidence type="ECO:0000256" key="3">
    <source>
        <dbReference type="ARBA" id="ARBA00022946"/>
    </source>
</evidence>
<reference evidence="4" key="1">
    <citation type="journal article" date="2023" name="Plant J.">
        <title>Genome sequences and population genomics provide insights into the demographic history, inbreeding, and mutation load of two 'living fossil' tree species of Dipteronia.</title>
        <authorList>
            <person name="Feng Y."/>
            <person name="Comes H.P."/>
            <person name="Chen J."/>
            <person name="Zhu S."/>
            <person name="Lu R."/>
            <person name="Zhang X."/>
            <person name="Li P."/>
            <person name="Qiu J."/>
            <person name="Olsen K.M."/>
            <person name="Qiu Y."/>
        </authorList>
    </citation>
    <scope>NUCLEOTIDE SEQUENCE</scope>
    <source>
        <strain evidence="4">KIB01</strain>
    </source>
</reference>
<dbReference type="FunFam" id="1.25.70.10:FF:000001">
    <property type="entry name" value="Mitochondrial transcription termination factor-like"/>
    <property type="match status" value="1"/>
</dbReference>
<keyword evidence="3" id="KW-0809">Transit peptide</keyword>
<evidence type="ECO:0000256" key="1">
    <source>
        <dbReference type="ARBA" id="ARBA00007692"/>
    </source>
</evidence>
<dbReference type="PANTHER" id="PTHR13068">
    <property type="entry name" value="CGI-12 PROTEIN-RELATED"/>
    <property type="match status" value="1"/>
</dbReference>
<dbReference type="InterPro" id="IPR038538">
    <property type="entry name" value="MTERF_sf"/>
</dbReference>
<dbReference type="GO" id="GO:0003676">
    <property type="term" value="F:nucleic acid binding"/>
    <property type="evidence" value="ECO:0007669"/>
    <property type="project" value="InterPro"/>
</dbReference>
<dbReference type="Proteomes" id="UP001280121">
    <property type="component" value="Unassembled WGS sequence"/>
</dbReference>
<dbReference type="EMBL" id="JANJYI010000006">
    <property type="protein sequence ID" value="KAK2646006.1"/>
    <property type="molecule type" value="Genomic_DNA"/>
</dbReference>
<comment type="caution">
    <text evidence="4">The sequence shown here is derived from an EMBL/GenBank/DDBJ whole genome shotgun (WGS) entry which is preliminary data.</text>
</comment>
<sequence length="390" mass="45384">MFNFVCKSSLFVRHWRHTTTLRASPTHEFQQCLPLSTTATTNQQSLTVSYLINTCGFPPESALSVSNKFKLKSPDNADAVISLFKSHGFSDTHVSKIIKSYPKVLLYDPEKTLLPKLEFFYSKGFSNHDLANIFFKFYPVLGRSLENHIIPTFNYLSNLLESQESAIVTIKRNPSVLYHDLQNCMEPKVNILLEYGVPKSNIFRYMNYLDMKYWSYSSRKDVKVFKEVVEEVKEMGIHPLRSQFIVAIGIKTALSRPLWESKVSLYKMWGWSEEECLEAFRRHPRFMQHSEDKIMAAMDFFVNKMGLKSSYISKHPIFVDYNLPKRLIPRASVFQFLLTKGLIKSKHARLVALFNYSEEAFLKKFVNSYDEAPQLLKLYKDKLDPPKITK</sequence>
<organism evidence="4 5">
    <name type="scientific">Dipteronia dyeriana</name>
    <dbReference type="NCBI Taxonomy" id="168575"/>
    <lineage>
        <taxon>Eukaryota</taxon>
        <taxon>Viridiplantae</taxon>
        <taxon>Streptophyta</taxon>
        <taxon>Embryophyta</taxon>
        <taxon>Tracheophyta</taxon>
        <taxon>Spermatophyta</taxon>
        <taxon>Magnoliopsida</taxon>
        <taxon>eudicotyledons</taxon>
        <taxon>Gunneridae</taxon>
        <taxon>Pentapetalae</taxon>
        <taxon>rosids</taxon>
        <taxon>malvids</taxon>
        <taxon>Sapindales</taxon>
        <taxon>Sapindaceae</taxon>
        <taxon>Hippocastanoideae</taxon>
        <taxon>Acereae</taxon>
        <taxon>Dipteronia</taxon>
    </lineage>
</organism>
<dbReference type="Gene3D" id="1.25.70.10">
    <property type="entry name" value="Transcription termination factor 3, mitochondrial"/>
    <property type="match status" value="1"/>
</dbReference>
<keyword evidence="5" id="KW-1185">Reference proteome</keyword>
<dbReference type="InterPro" id="IPR003690">
    <property type="entry name" value="MTERF"/>
</dbReference>
<comment type="similarity">
    <text evidence="1">Belongs to the mTERF family.</text>
</comment>
<evidence type="ECO:0000313" key="4">
    <source>
        <dbReference type="EMBL" id="KAK2646006.1"/>
    </source>
</evidence>
<dbReference type="Pfam" id="PF02536">
    <property type="entry name" value="mTERF"/>
    <property type="match status" value="2"/>
</dbReference>
<keyword evidence="2" id="KW-0804">Transcription</keyword>
<keyword evidence="2" id="KW-0805">Transcription regulation</keyword>
<gene>
    <name evidence="4" type="ORF">Ddye_021201</name>
</gene>
<dbReference type="PANTHER" id="PTHR13068:SF166">
    <property type="entry name" value="TRANSCRIPTION TERMINATION FACTOR MTERF15, MITOCHONDRIAL-LIKE"/>
    <property type="match status" value="1"/>
</dbReference>
<dbReference type="GO" id="GO:0006353">
    <property type="term" value="P:DNA-templated transcription termination"/>
    <property type="evidence" value="ECO:0007669"/>
    <property type="project" value="UniProtKB-KW"/>
</dbReference>
<proteinExistence type="inferred from homology"/>
<evidence type="ECO:0000256" key="2">
    <source>
        <dbReference type="ARBA" id="ARBA00022472"/>
    </source>
</evidence>